<dbReference type="InterPro" id="IPR015424">
    <property type="entry name" value="PyrdxlP-dep_Trfase"/>
</dbReference>
<keyword evidence="5" id="KW-0663">Pyridoxal phosphate</keyword>
<dbReference type="GO" id="GO:0008483">
    <property type="term" value="F:transaminase activity"/>
    <property type="evidence" value="ECO:0007669"/>
    <property type="project" value="UniProtKB-KW"/>
</dbReference>
<evidence type="ECO:0000256" key="8">
    <source>
        <dbReference type="ARBA" id="ARBA00050776"/>
    </source>
</evidence>
<gene>
    <name evidence="11" type="ORF">F6J89_29520</name>
</gene>
<dbReference type="PANTHER" id="PTHR11601">
    <property type="entry name" value="CYSTEINE DESULFURYLASE FAMILY MEMBER"/>
    <property type="match status" value="1"/>
</dbReference>
<dbReference type="AlphaFoldDB" id="A0A6B3NQW9"/>
<comment type="caution">
    <text evidence="11">The sequence shown here is derived from an EMBL/GenBank/DDBJ whole genome shotgun (WGS) entry which is preliminary data.</text>
</comment>
<proteinExistence type="inferred from homology"/>
<dbReference type="PANTHER" id="PTHR11601:SF34">
    <property type="entry name" value="CYSTEINE DESULFURASE"/>
    <property type="match status" value="1"/>
</dbReference>
<keyword evidence="11" id="KW-0808">Transferase</keyword>
<feature type="domain" description="Aminotransferase class V" evidence="10">
    <location>
        <begin position="1"/>
        <end position="186"/>
    </location>
</feature>
<reference evidence="11" key="1">
    <citation type="submission" date="2019-11" db="EMBL/GenBank/DDBJ databases">
        <title>Genomic insights into an expanded diversity of filamentous marine cyanobacteria reveals the extraordinary biosynthetic potential of Moorea and Okeania.</title>
        <authorList>
            <person name="Ferreira Leao T."/>
            <person name="Wang M."/>
            <person name="Moss N."/>
            <person name="Da Silva R."/>
            <person name="Sanders J."/>
            <person name="Nurk S."/>
            <person name="Gurevich A."/>
            <person name="Humphrey G."/>
            <person name="Reher R."/>
            <person name="Zhu Q."/>
            <person name="Belda-Ferre P."/>
            <person name="Glukhov E."/>
            <person name="Rex R."/>
            <person name="Dorrestein P.C."/>
            <person name="Knight R."/>
            <person name="Pevzner P."/>
            <person name="Gerwick W.H."/>
            <person name="Gerwick L."/>
        </authorList>
    </citation>
    <scope>NUCLEOTIDE SEQUENCE</scope>
    <source>
        <strain evidence="11">SIO1C4</strain>
    </source>
</reference>
<dbReference type="InterPro" id="IPR000192">
    <property type="entry name" value="Aminotrans_V_dom"/>
</dbReference>
<evidence type="ECO:0000256" key="9">
    <source>
        <dbReference type="RuleBase" id="RU004504"/>
    </source>
</evidence>
<evidence type="ECO:0000313" key="11">
    <source>
        <dbReference type="EMBL" id="NER31638.1"/>
    </source>
</evidence>
<evidence type="ECO:0000256" key="7">
    <source>
        <dbReference type="ARBA" id="ARBA00023014"/>
    </source>
</evidence>
<comment type="cofactor">
    <cofactor evidence="1 9">
        <name>pyridoxal 5'-phosphate</name>
        <dbReference type="ChEBI" id="CHEBI:597326"/>
    </cofactor>
</comment>
<dbReference type="SUPFAM" id="SSF53383">
    <property type="entry name" value="PLP-dependent transferases"/>
    <property type="match status" value="1"/>
</dbReference>
<dbReference type="Pfam" id="PF00266">
    <property type="entry name" value="Aminotran_5"/>
    <property type="match status" value="1"/>
</dbReference>
<organism evidence="11">
    <name type="scientific">Symploca sp. SIO1C4</name>
    <dbReference type="NCBI Taxonomy" id="2607765"/>
    <lineage>
        <taxon>Bacteria</taxon>
        <taxon>Bacillati</taxon>
        <taxon>Cyanobacteriota</taxon>
        <taxon>Cyanophyceae</taxon>
        <taxon>Coleofasciculales</taxon>
        <taxon>Coleofasciculaceae</taxon>
        <taxon>Symploca</taxon>
    </lineage>
</organism>
<dbReference type="Gene3D" id="3.90.1150.10">
    <property type="entry name" value="Aspartate Aminotransferase, domain 1"/>
    <property type="match status" value="1"/>
</dbReference>
<dbReference type="GO" id="GO:0046872">
    <property type="term" value="F:metal ion binding"/>
    <property type="evidence" value="ECO:0007669"/>
    <property type="project" value="UniProtKB-KW"/>
</dbReference>
<evidence type="ECO:0000256" key="5">
    <source>
        <dbReference type="ARBA" id="ARBA00022898"/>
    </source>
</evidence>
<keyword evidence="4" id="KW-0479">Metal-binding</keyword>
<name>A0A6B3NQW9_9CYAN</name>
<evidence type="ECO:0000256" key="1">
    <source>
        <dbReference type="ARBA" id="ARBA00001933"/>
    </source>
</evidence>
<dbReference type="EC" id="2.8.1.7" evidence="3"/>
<comment type="catalytic activity">
    <reaction evidence="8">
        <text>(sulfur carrier)-H + L-cysteine = (sulfur carrier)-SH + L-alanine</text>
        <dbReference type="Rhea" id="RHEA:43892"/>
        <dbReference type="Rhea" id="RHEA-COMP:14737"/>
        <dbReference type="Rhea" id="RHEA-COMP:14739"/>
        <dbReference type="ChEBI" id="CHEBI:29917"/>
        <dbReference type="ChEBI" id="CHEBI:35235"/>
        <dbReference type="ChEBI" id="CHEBI:57972"/>
        <dbReference type="ChEBI" id="CHEBI:64428"/>
        <dbReference type="EC" id="2.8.1.7"/>
    </reaction>
</comment>
<keyword evidence="7" id="KW-0411">Iron-sulfur</keyword>
<dbReference type="GO" id="GO:0051536">
    <property type="term" value="F:iron-sulfur cluster binding"/>
    <property type="evidence" value="ECO:0007669"/>
    <property type="project" value="UniProtKB-KW"/>
</dbReference>
<comment type="similarity">
    <text evidence="2">Belongs to the class-V pyridoxal-phosphate-dependent aminotransferase family. NifS/IscS subfamily.</text>
</comment>
<keyword evidence="6" id="KW-0408">Iron</keyword>
<keyword evidence="11" id="KW-0032">Aminotransferase</keyword>
<protein>
    <recommendedName>
        <fullName evidence="3">cysteine desulfurase</fullName>
        <ecNumber evidence="3">2.8.1.7</ecNumber>
    </recommendedName>
</protein>
<dbReference type="GO" id="GO:0031071">
    <property type="term" value="F:cysteine desulfurase activity"/>
    <property type="evidence" value="ECO:0007669"/>
    <property type="project" value="UniProtKB-EC"/>
</dbReference>
<dbReference type="InterPro" id="IPR015421">
    <property type="entry name" value="PyrdxlP-dep_Trfase_major"/>
</dbReference>
<evidence type="ECO:0000256" key="4">
    <source>
        <dbReference type="ARBA" id="ARBA00022723"/>
    </source>
</evidence>
<evidence type="ECO:0000256" key="2">
    <source>
        <dbReference type="ARBA" id="ARBA00006490"/>
    </source>
</evidence>
<sequence>GKIPLDVEEMSIDLMSLTAHKVYGPKGIGALYVRRRNPRVRLAPQIQGGGQERGIRSGTLSTPQIVGFAKAVELGLEELKSESQRLLQLRERLWQALCELEKIHLNGHRTQRLPGNLNISVEGVDGSALLLGLQSTAAVSSGSACSSVNVAPSHVLLALGRPEMLAYASVRFGIGRFNSAAEIEQVAQQTISTIESLRRSQTIGSKSANFKVR</sequence>
<feature type="non-terminal residue" evidence="11">
    <location>
        <position position="1"/>
    </location>
</feature>
<evidence type="ECO:0000259" key="10">
    <source>
        <dbReference type="Pfam" id="PF00266"/>
    </source>
</evidence>
<evidence type="ECO:0000256" key="3">
    <source>
        <dbReference type="ARBA" id="ARBA00012239"/>
    </source>
</evidence>
<dbReference type="Gene3D" id="3.40.640.10">
    <property type="entry name" value="Type I PLP-dependent aspartate aminotransferase-like (Major domain)"/>
    <property type="match status" value="1"/>
</dbReference>
<accession>A0A6B3NQW9</accession>
<dbReference type="InterPro" id="IPR020578">
    <property type="entry name" value="Aminotrans_V_PyrdxlP_BS"/>
</dbReference>
<dbReference type="PROSITE" id="PS00595">
    <property type="entry name" value="AA_TRANSFER_CLASS_5"/>
    <property type="match status" value="1"/>
</dbReference>
<evidence type="ECO:0000256" key="6">
    <source>
        <dbReference type="ARBA" id="ARBA00023004"/>
    </source>
</evidence>
<dbReference type="InterPro" id="IPR015422">
    <property type="entry name" value="PyrdxlP-dep_Trfase_small"/>
</dbReference>
<dbReference type="EMBL" id="JAAHFQ010000884">
    <property type="protein sequence ID" value="NER31638.1"/>
    <property type="molecule type" value="Genomic_DNA"/>
</dbReference>